<feature type="region of interest" description="Disordered" evidence="6">
    <location>
        <begin position="16"/>
        <end position="38"/>
    </location>
</feature>
<dbReference type="InterPro" id="IPR007630">
    <property type="entry name" value="RNA_pol_sigma70_r4"/>
</dbReference>
<dbReference type="Proteomes" id="UP001145145">
    <property type="component" value="Unassembled WGS sequence"/>
</dbReference>
<dbReference type="NCBIfam" id="TIGR02937">
    <property type="entry name" value="sigma70-ECF"/>
    <property type="match status" value="1"/>
</dbReference>
<dbReference type="InterPro" id="IPR013325">
    <property type="entry name" value="RNA_pol_sigma_r2"/>
</dbReference>
<organism evidence="10 11">
    <name type="scientific">Sellimonas catena</name>
    <dbReference type="NCBI Taxonomy" id="2994035"/>
    <lineage>
        <taxon>Bacteria</taxon>
        <taxon>Bacillati</taxon>
        <taxon>Bacillota</taxon>
        <taxon>Clostridia</taxon>
        <taxon>Lachnospirales</taxon>
        <taxon>Lachnospiraceae</taxon>
        <taxon>Sellimonas</taxon>
    </lineage>
</organism>
<dbReference type="InterPro" id="IPR007624">
    <property type="entry name" value="RNA_pol_sigma70_r3"/>
</dbReference>
<evidence type="ECO:0000256" key="2">
    <source>
        <dbReference type="ARBA" id="ARBA00023082"/>
    </source>
</evidence>
<comment type="function">
    <text evidence="5">Sigma factors are initiation factors that promote the attachment of RNA polymerase to specific initiation sites and are then released.</text>
</comment>
<dbReference type="InterPro" id="IPR013324">
    <property type="entry name" value="RNA_pol_sigma_r3/r4-like"/>
</dbReference>
<dbReference type="GO" id="GO:0016987">
    <property type="term" value="F:sigma factor activity"/>
    <property type="evidence" value="ECO:0007669"/>
    <property type="project" value="UniProtKB-KW"/>
</dbReference>
<keyword evidence="2 5" id="KW-0731">Sigma factor</keyword>
<evidence type="ECO:0000259" key="8">
    <source>
        <dbReference type="PROSITE" id="PS00716"/>
    </source>
</evidence>
<dbReference type="Pfam" id="PF04545">
    <property type="entry name" value="Sigma70_r4"/>
    <property type="match status" value="1"/>
</dbReference>
<feature type="domain" description="RNA polymerase sigma-70" evidence="8">
    <location>
        <begin position="282"/>
        <end position="308"/>
    </location>
</feature>
<dbReference type="InterPro" id="IPR036388">
    <property type="entry name" value="WH-like_DNA-bd_sf"/>
</dbReference>
<evidence type="ECO:0000256" key="5">
    <source>
        <dbReference type="RuleBase" id="RU362124"/>
    </source>
</evidence>
<dbReference type="PANTHER" id="PTHR30603">
    <property type="entry name" value="RNA POLYMERASE SIGMA FACTOR RPO"/>
    <property type="match status" value="1"/>
</dbReference>
<dbReference type="Gene3D" id="1.10.601.10">
    <property type="entry name" value="RNA Polymerase Primary Sigma Factor"/>
    <property type="match status" value="1"/>
</dbReference>
<sequence>MEEKKKKRILSPDDIKEEEARLLEDVEDEETQETEAETVDSKMYGDSAGDSIRMYLNEINRIPLLTPDEEQELARQIAEGDLEAKKKMEEANLRLVVSIAKKYVGHGLQLMDLIQEGNIGLMRAVEKFDYQKGYRFSTYASWWIKQSMIRAIADQSRTIRVPVHMSENITKVRRASKELMTELGREATPAEIAAKLGDKTEEEVRDILAYARTPVSLETPVGEEEDSSLENFIEDSNAQQPETAAISTIVGEEIEELLKILPEREQEVIRMRFGMNGERVYTLEEVGQKMHLTRERIRQIESKALRRLRQRMREKGQNEYFE</sequence>
<dbReference type="InterPro" id="IPR000943">
    <property type="entry name" value="RNA_pol_sigma70"/>
</dbReference>
<dbReference type="EMBL" id="BSCH01000005">
    <property type="protein sequence ID" value="GLG89497.1"/>
    <property type="molecule type" value="Genomic_DNA"/>
</dbReference>
<accession>A0A9W6FGX1</accession>
<dbReference type="Pfam" id="PF04539">
    <property type="entry name" value="Sigma70_r3"/>
    <property type="match status" value="1"/>
</dbReference>
<evidence type="ECO:0000313" key="11">
    <source>
        <dbReference type="Proteomes" id="UP001145094"/>
    </source>
</evidence>
<dbReference type="Proteomes" id="UP001145094">
    <property type="component" value="Unassembled WGS sequence"/>
</dbReference>
<dbReference type="PROSITE" id="PS00716">
    <property type="entry name" value="SIGMA70_2"/>
    <property type="match status" value="1"/>
</dbReference>
<dbReference type="RefSeq" id="WP_275532796.1">
    <property type="nucleotide sequence ID" value="NZ_BSBO01000006.1"/>
</dbReference>
<dbReference type="Pfam" id="PF00140">
    <property type="entry name" value="Sigma70_r1_2"/>
    <property type="match status" value="1"/>
</dbReference>
<dbReference type="GO" id="GO:0006352">
    <property type="term" value="P:DNA-templated transcription initiation"/>
    <property type="evidence" value="ECO:0007669"/>
    <property type="project" value="InterPro"/>
</dbReference>
<evidence type="ECO:0000313" key="9">
    <source>
        <dbReference type="EMBL" id="GLG03714.1"/>
    </source>
</evidence>
<dbReference type="PROSITE" id="PS00715">
    <property type="entry name" value="SIGMA70_1"/>
    <property type="match status" value="1"/>
</dbReference>
<protein>
    <recommendedName>
        <fullName evidence="5">RNA polymerase sigma factor</fullName>
    </recommendedName>
</protein>
<dbReference type="Gene3D" id="1.10.10.10">
    <property type="entry name" value="Winged helix-like DNA-binding domain superfamily/Winged helix DNA-binding domain"/>
    <property type="match status" value="2"/>
</dbReference>
<dbReference type="InterPro" id="IPR014284">
    <property type="entry name" value="RNA_pol_sigma-70_dom"/>
</dbReference>
<dbReference type="SUPFAM" id="SSF88659">
    <property type="entry name" value="Sigma3 and sigma4 domains of RNA polymerase sigma factors"/>
    <property type="match status" value="2"/>
</dbReference>
<dbReference type="FunFam" id="1.10.601.10:FF:000001">
    <property type="entry name" value="RNA polymerase sigma factor SigA"/>
    <property type="match status" value="1"/>
</dbReference>
<dbReference type="GO" id="GO:0003677">
    <property type="term" value="F:DNA binding"/>
    <property type="evidence" value="ECO:0007669"/>
    <property type="project" value="UniProtKB-KW"/>
</dbReference>
<evidence type="ECO:0000259" key="7">
    <source>
        <dbReference type="PROSITE" id="PS00715"/>
    </source>
</evidence>
<evidence type="ECO:0000256" key="1">
    <source>
        <dbReference type="ARBA" id="ARBA00023015"/>
    </source>
</evidence>
<reference evidence="10 12" key="5">
    <citation type="journal article" date="2023" name="Int. J. Syst. Evol. Microbiol.">
        <title>Sellimonas catena sp. nov., isolated from human faeces.</title>
        <authorList>
            <person name="Hisatomi A."/>
            <person name="Ohkuma M."/>
            <person name="Sakamoto M."/>
        </authorList>
    </citation>
    <scope>NUCLEOTIDE SEQUENCE</scope>
    <source>
        <strain evidence="9 12">12EGH17</strain>
        <strain evidence="10">18CBH55</strain>
    </source>
</reference>
<keyword evidence="1 5" id="KW-0805">Transcription regulation</keyword>
<reference evidence="10" key="3">
    <citation type="submission" date="2022-11" db="EMBL/GenBank/DDBJ databases">
        <title>Draft genome sequence of Sellimonas catena strain 18CBH55.</title>
        <authorList>
            <person name="Hisatomi A."/>
            <person name="Ohkuma M."/>
            <person name="Sakamoto M."/>
        </authorList>
    </citation>
    <scope>NUCLEOTIDE SEQUENCE</scope>
    <source>
        <strain evidence="10">18CBH55</strain>
    </source>
</reference>
<reference evidence="9" key="2">
    <citation type="submission" date="2022-11" db="EMBL/GenBank/DDBJ databases">
        <title>Draft genome sequence of Sellimonas catena strain 12EGH17.</title>
        <authorList>
            <person name="Atsushi H."/>
            <person name="Moriya O."/>
            <person name="Mitsuo S."/>
        </authorList>
    </citation>
    <scope>NUCLEOTIDE SEQUENCE</scope>
    <source>
        <strain evidence="9">12EGH17</strain>
    </source>
</reference>
<proteinExistence type="inferred from homology"/>
<keyword evidence="12" id="KW-1185">Reference proteome</keyword>
<keyword evidence="3 5" id="KW-0238">DNA-binding</keyword>
<dbReference type="PRINTS" id="PR00046">
    <property type="entry name" value="SIGMA70FCT"/>
</dbReference>
<dbReference type="PANTHER" id="PTHR30603:SF47">
    <property type="entry name" value="RNA POLYMERASE SIGMA FACTOR SIGD, CHLOROPLASTIC"/>
    <property type="match status" value="1"/>
</dbReference>
<dbReference type="Gene3D" id="1.20.120.1810">
    <property type="match status" value="1"/>
</dbReference>
<evidence type="ECO:0000256" key="6">
    <source>
        <dbReference type="SAM" id="MobiDB-lite"/>
    </source>
</evidence>
<name>A0A9W6FGX1_9FIRM</name>
<dbReference type="CDD" id="cd06171">
    <property type="entry name" value="Sigma70_r4"/>
    <property type="match status" value="1"/>
</dbReference>
<reference evidence="10" key="4">
    <citation type="submission" date="2022-11" db="EMBL/GenBank/DDBJ databases">
        <title>Draft genome sequence of Sellimonas catena strain 18CBH55.</title>
        <authorList>
            <person name="Atsushi H."/>
            <person name="Moriya O."/>
            <person name="Mitsuo S."/>
        </authorList>
    </citation>
    <scope>NUCLEOTIDE SEQUENCE</scope>
    <source>
        <strain evidence="10">18CBH55</strain>
    </source>
</reference>
<evidence type="ECO:0000313" key="12">
    <source>
        <dbReference type="Proteomes" id="UP001145145"/>
    </source>
</evidence>
<feature type="domain" description="RNA polymerase sigma-70" evidence="7">
    <location>
        <begin position="112"/>
        <end position="125"/>
    </location>
</feature>
<evidence type="ECO:0000256" key="3">
    <source>
        <dbReference type="ARBA" id="ARBA00023125"/>
    </source>
</evidence>
<reference evidence="9" key="1">
    <citation type="submission" date="2022-11" db="EMBL/GenBank/DDBJ databases">
        <title>Draft genome sequence of Sellimonas catena strain 12EGH17.</title>
        <authorList>
            <person name="Hisatomi A."/>
            <person name="Ohkuma M."/>
            <person name="Sakamoto M."/>
        </authorList>
    </citation>
    <scope>NUCLEOTIDE SEQUENCE</scope>
    <source>
        <strain evidence="9">12EGH17</strain>
    </source>
</reference>
<evidence type="ECO:0000313" key="10">
    <source>
        <dbReference type="EMBL" id="GLG89497.1"/>
    </source>
</evidence>
<gene>
    <name evidence="10" type="primary">sigA_1</name>
    <name evidence="9" type="ORF">Selli1_08880</name>
    <name evidence="10" type="ORF">Selli2_09240</name>
</gene>
<evidence type="ECO:0000256" key="4">
    <source>
        <dbReference type="ARBA" id="ARBA00023163"/>
    </source>
</evidence>
<feature type="compositionally biased region" description="Acidic residues" evidence="6">
    <location>
        <begin position="25"/>
        <end position="38"/>
    </location>
</feature>
<dbReference type="EMBL" id="BSBO01000006">
    <property type="protein sequence ID" value="GLG03714.1"/>
    <property type="molecule type" value="Genomic_DNA"/>
</dbReference>
<comment type="similarity">
    <text evidence="5">Belongs to the sigma-70 factor family.</text>
</comment>
<dbReference type="Pfam" id="PF04542">
    <property type="entry name" value="Sigma70_r2"/>
    <property type="match status" value="1"/>
</dbReference>
<dbReference type="InterPro" id="IPR009042">
    <property type="entry name" value="RNA_pol_sigma70_r1_2"/>
</dbReference>
<dbReference type="AlphaFoldDB" id="A0A9W6FGX1"/>
<comment type="caution">
    <text evidence="10">The sequence shown here is derived from an EMBL/GenBank/DDBJ whole genome shotgun (WGS) entry which is preliminary data.</text>
</comment>
<dbReference type="InterPro" id="IPR007627">
    <property type="entry name" value="RNA_pol_sigma70_r2"/>
</dbReference>
<dbReference type="SUPFAM" id="SSF88946">
    <property type="entry name" value="Sigma2 domain of RNA polymerase sigma factors"/>
    <property type="match status" value="1"/>
</dbReference>
<dbReference type="InterPro" id="IPR050239">
    <property type="entry name" value="Sigma-70_RNA_pol_init_factors"/>
</dbReference>
<keyword evidence="4 5" id="KW-0804">Transcription</keyword>